<protein>
    <recommendedName>
        <fullName evidence="4">Leucine-rich repeat-containing N-terminal plant-type domain-containing protein</fullName>
    </recommendedName>
</protein>
<dbReference type="PANTHER" id="PTHR47988">
    <property type="entry name" value="SOMATIC EMBRYOGENESIS RECEPTOR KINASE 1"/>
    <property type="match status" value="1"/>
</dbReference>
<evidence type="ECO:0000256" key="1">
    <source>
        <dbReference type="ARBA" id="ARBA00022729"/>
    </source>
</evidence>
<accession>V4T2X3</accession>
<dbReference type="Gene3D" id="3.80.10.10">
    <property type="entry name" value="Ribonuclease Inhibitor"/>
    <property type="match status" value="1"/>
</dbReference>
<evidence type="ECO:0000313" key="3">
    <source>
        <dbReference type="Proteomes" id="UP000030687"/>
    </source>
</evidence>
<dbReference type="InterPro" id="IPR032675">
    <property type="entry name" value="LRR_dom_sf"/>
</dbReference>
<dbReference type="SUPFAM" id="SSF52058">
    <property type="entry name" value="L domain-like"/>
    <property type="match status" value="1"/>
</dbReference>
<dbReference type="InterPro" id="IPR001611">
    <property type="entry name" value="Leu-rich_rpt"/>
</dbReference>
<dbReference type="InParanoid" id="V4T2X3"/>
<dbReference type="AlphaFoldDB" id="V4T2X3"/>
<dbReference type="EMBL" id="KI536799">
    <property type="protein sequence ID" value="ESR45710.1"/>
    <property type="molecule type" value="Genomic_DNA"/>
</dbReference>
<reference evidence="2 3" key="1">
    <citation type="submission" date="2013-10" db="EMBL/GenBank/DDBJ databases">
        <authorList>
            <consortium name="International Citrus Genome Consortium"/>
            <person name="Jenkins J."/>
            <person name="Schmutz J."/>
            <person name="Prochnik S."/>
            <person name="Rokhsar D."/>
            <person name="Gmitter F."/>
            <person name="Ollitrault P."/>
            <person name="Machado M."/>
            <person name="Talon M."/>
            <person name="Wincker P."/>
            <person name="Jaillon O."/>
            <person name="Morgante M."/>
        </authorList>
    </citation>
    <scope>NUCLEOTIDE SEQUENCE</scope>
    <source>
        <strain evidence="3">cv. Clemenules</strain>
    </source>
</reference>
<dbReference type="Pfam" id="PF00560">
    <property type="entry name" value="LRR_1"/>
    <property type="match status" value="2"/>
</dbReference>
<feature type="non-terminal residue" evidence="2">
    <location>
        <position position="1"/>
    </location>
</feature>
<keyword evidence="3" id="KW-1185">Reference proteome</keyword>
<dbReference type="KEGG" id="cic:CICLE_v100027481m"/>
<organism evidence="2 3">
    <name type="scientific">Citrus clementina</name>
    <name type="common">Clementine</name>
    <name type="synonym">Citrus deliciosa x Citrus sinensis</name>
    <dbReference type="NCBI Taxonomy" id="85681"/>
    <lineage>
        <taxon>Eukaryota</taxon>
        <taxon>Viridiplantae</taxon>
        <taxon>Streptophyta</taxon>
        <taxon>Embryophyta</taxon>
        <taxon>Tracheophyta</taxon>
        <taxon>Spermatophyta</taxon>
        <taxon>Magnoliopsida</taxon>
        <taxon>eudicotyledons</taxon>
        <taxon>Gunneridae</taxon>
        <taxon>Pentapetalae</taxon>
        <taxon>rosids</taxon>
        <taxon>malvids</taxon>
        <taxon>Sapindales</taxon>
        <taxon>Rutaceae</taxon>
        <taxon>Aurantioideae</taxon>
        <taxon>Citrus</taxon>
    </lineage>
</organism>
<name>V4T2X3_CITCL</name>
<dbReference type="STRING" id="85681.V4T2X3"/>
<evidence type="ECO:0008006" key="4">
    <source>
        <dbReference type="Google" id="ProtNLM"/>
    </source>
</evidence>
<keyword evidence="1" id="KW-0732">Signal</keyword>
<proteinExistence type="predicted"/>
<dbReference type="OMA" id="EGSIPRC"/>
<evidence type="ECO:0000313" key="2">
    <source>
        <dbReference type="EMBL" id="ESR45710.1"/>
    </source>
</evidence>
<dbReference type="Gramene" id="ESR45710">
    <property type="protein sequence ID" value="ESR45710"/>
    <property type="gene ID" value="CICLE_v100027481mg"/>
</dbReference>
<gene>
    <name evidence="2" type="ORF">CICLE_v100027481mg</name>
</gene>
<sequence>ELYSNNISGKVPEELGNLTNLVSLDLYLNNLNGPIPTTLGKLSKLRFLYEHKSFTLHSFV</sequence>
<dbReference type="Proteomes" id="UP000030687">
    <property type="component" value="Unassembled WGS sequence"/>
</dbReference>